<organism evidence="1 2">
    <name type="scientific">Micromonospora sicca</name>
    <dbReference type="NCBI Taxonomy" id="2202420"/>
    <lineage>
        <taxon>Bacteria</taxon>
        <taxon>Bacillati</taxon>
        <taxon>Actinomycetota</taxon>
        <taxon>Actinomycetes</taxon>
        <taxon>Micromonosporales</taxon>
        <taxon>Micromonosporaceae</taxon>
        <taxon>Micromonospora</taxon>
    </lineage>
</organism>
<evidence type="ECO:0000313" key="2">
    <source>
        <dbReference type="Proteomes" id="UP001290101"/>
    </source>
</evidence>
<dbReference type="Pfam" id="PF14559">
    <property type="entry name" value="TPR_19"/>
    <property type="match status" value="1"/>
</dbReference>
<keyword evidence="2" id="KW-1185">Reference proteome</keyword>
<dbReference type="InterPro" id="IPR027417">
    <property type="entry name" value="P-loop_NTPase"/>
</dbReference>
<gene>
    <name evidence="1" type="ORF">U2F25_31420</name>
</gene>
<evidence type="ECO:0000313" key="1">
    <source>
        <dbReference type="EMBL" id="MDZ5493918.1"/>
    </source>
</evidence>
<accession>A0ABU5JMR8</accession>
<dbReference type="RefSeq" id="WP_322443435.1">
    <property type="nucleotide sequence ID" value="NZ_JAXOTQ010000056.1"/>
</dbReference>
<dbReference type="Gene3D" id="1.25.40.10">
    <property type="entry name" value="Tetratricopeptide repeat domain"/>
    <property type="match status" value="1"/>
</dbReference>
<dbReference type="Proteomes" id="UP001290101">
    <property type="component" value="Unassembled WGS sequence"/>
</dbReference>
<proteinExistence type="predicted"/>
<reference evidence="1 2" key="1">
    <citation type="submission" date="2023-12" db="EMBL/GenBank/DDBJ databases">
        <title>Micromonospora sp. nov., isolated from Atacama Desert.</title>
        <authorList>
            <person name="Carro L."/>
            <person name="Golinska P."/>
            <person name="Klenk H.-P."/>
            <person name="Goodfellow M."/>
        </authorList>
    </citation>
    <scope>NUCLEOTIDE SEQUENCE [LARGE SCALE GENOMIC DNA]</scope>
    <source>
        <strain evidence="1 2">4G53</strain>
    </source>
</reference>
<comment type="caution">
    <text evidence="1">The sequence shown here is derived from an EMBL/GenBank/DDBJ whole genome shotgun (WGS) entry which is preliminary data.</text>
</comment>
<protein>
    <submittedName>
        <fullName evidence="1">Tetratricopeptide repeat protein</fullName>
    </submittedName>
</protein>
<name>A0ABU5JMR8_9ACTN</name>
<dbReference type="InterPro" id="IPR011990">
    <property type="entry name" value="TPR-like_helical_dom_sf"/>
</dbReference>
<dbReference type="EMBL" id="JAXOTQ010000056">
    <property type="protein sequence ID" value="MDZ5493918.1"/>
    <property type="molecule type" value="Genomic_DNA"/>
</dbReference>
<dbReference type="SUPFAM" id="SSF48452">
    <property type="entry name" value="TPR-like"/>
    <property type="match status" value="1"/>
</dbReference>
<sequence length="863" mass="94985">MTEFDDLFDPQYAAVDLFTNRVPENRVFADAVLMHLERVLDGVAILGDPVRRNVVSFYGIGGIGKTMLSQRLEDWLRGELTGSTDWGDRPVFDQSVHTARIDFHGSKVVSAIDILLVLRAALAGEGRTFPAFDVGLAAWWALARPGEPLPVIAKAGGLDVRAQIAATLTDALGGALDDTLRDVVSDAGGRLGIGPFSVRMGVRIVDAVRQRRLRGRLLRECDPLVAITERARRDPSQDIASSLAGLLSWDFEHLLPGERPLVVAFADAAEYIQDADRVQEALFNRIVYLTPAILWVVTSQRSLDWTSPATDGVLPKTGPGTWPGLCSPPRAEPSQHLVGDLSDADVMRYLSRASGTGGTPVLSDEVMNRILRGAHGLPLYLDLSLSIARAHGGKRLDSRQFGGPLPALVTRVFADLPEEERKLARTASLLPRFDPALVARAAGLLEGDARRLCARALVRRDEHPRFPYRLHDAVRTALADEAPSNRGAWTAPDRLARAQDLLDALRQRHDGVLNDIDHRLDLLQLAAGLCAEHGIEAPWLRKALFELPGMSRTAERLPPPDDRTWMGQLSRFFEAWRGRTTRERIDYLEDLVTTPLPHDVARAARLFLAYAHRTAGDADRALPILQALLAAEPDSSLLRYQLGRTLHTLGRYDELDVLLRESPPADPTEVERLRSDLAFERGQLTVAMAGAAARAEYLHAAGRHRVATENQSAALWRAALAGRATVAECDAMIAKADRSGAWLIMRTSLAAKAICLVGDEPAVSAILAEAASIIRARSGFPGWREWSAELLHALRLDDRHRIAAVREQWDARQPTCTPNYRLVDQLFRHAGYPPSYPPLPDDAEPANVDGRWHAIISRIIERT</sequence>
<dbReference type="SUPFAM" id="SSF52540">
    <property type="entry name" value="P-loop containing nucleoside triphosphate hydrolases"/>
    <property type="match status" value="1"/>
</dbReference>